<dbReference type="AlphaFoldDB" id="A0A2S6G3Y4"/>
<protein>
    <submittedName>
        <fullName evidence="3">Glycosyl transferase family 1</fullName>
    </submittedName>
</protein>
<dbReference type="SUPFAM" id="SSF53756">
    <property type="entry name" value="UDP-Glycosyltransferase/glycogen phosphorylase"/>
    <property type="match status" value="1"/>
</dbReference>
<proteinExistence type="predicted"/>
<dbReference type="Pfam" id="PF13524">
    <property type="entry name" value="Glyco_trans_1_2"/>
    <property type="match status" value="1"/>
</dbReference>
<dbReference type="Proteomes" id="UP000239648">
    <property type="component" value="Unassembled WGS sequence"/>
</dbReference>
<reference evidence="3 4" key="2">
    <citation type="submission" date="2018-02" db="EMBL/GenBank/DDBJ databases">
        <title>Subsurface microbial communities from deep shales in Ohio and West Virginia, USA.</title>
        <authorList>
            <person name="Wrighton K."/>
        </authorList>
    </citation>
    <scope>NUCLEOTIDE SEQUENCE [LARGE SCALE GENOMIC DNA]</scope>
    <source>
        <strain evidence="3 4">UTICA-S1B9</strain>
    </source>
</reference>
<comment type="caution">
    <text evidence="3">The sequence shown here is derived from an EMBL/GenBank/DDBJ whole genome shotgun (WGS) entry which is preliminary data.</text>
</comment>
<dbReference type="EMBL" id="PTIU01000024">
    <property type="protein sequence ID" value="PPK53805.1"/>
    <property type="molecule type" value="Genomic_DNA"/>
</dbReference>
<dbReference type="InterPro" id="IPR055259">
    <property type="entry name" value="YkvP/CgeB_Glyco_trans-like"/>
</dbReference>
<keyword evidence="5" id="KW-1185">Reference proteome</keyword>
<reference evidence="2 5" key="1">
    <citation type="submission" date="2018-02" db="EMBL/GenBank/DDBJ databases">
        <title>Deep subsurface shale carbon reservoir microbial communities from Ohio and West Virginia, USA.</title>
        <authorList>
            <person name="Wrighton K."/>
        </authorList>
    </citation>
    <scope>NUCLEOTIDE SEQUENCE [LARGE SCALE GENOMIC DNA]</scope>
    <source>
        <strain evidence="2 5">UTICA-S1B6</strain>
    </source>
</reference>
<dbReference type="EMBL" id="PTIT01000009">
    <property type="protein sequence ID" value="PPK51782.1"/>
    <property type="molecule type" value="Genomic_DNA"/>
</dbReference>
<dbReference type="GO" id="GO:0016740">
    <property type="term" value="F:transferase activity"/>
    <property type="evidence" value="ECO:0007669"/>
    <property type="project" value="UniProtKB-KW"/>
</dbReference>
<evidence type="ECO:0000313" key="2">
    <source>
        <dbReference type="EMBL" id="PPK51782.1"/>
    </source>
</evidence>
<name>A0A2S6G3Y4_9GAMM</name>
<accession>A0A2S6G3Y4</accession>
<dbReference type="Proteomes" id="UP000239446">
    <property type="component" value="Unassembled WGS sequence"/>
</dbReference>
<evidence type="ECO:0000259" key="1">
    <source>
        <dbReference type="Pfam" id="PF13524"/>
    </source>
</evidence>
<evidence type="ECO:0000313" key="4">
    <source>
        <dbReference type="Proteomes" id="UP000239446"/>
    </source>
</evidence>
<sequence length="350" mass="40227">MPQNENKADPMRILHLANHHIFSDAGHFYMCDRKFSSGFDRLGHCVYDYSYKDMLRASNVFRSSKLGHRKVAEQLRSIVQAFQPDVLLLGHVNLPRELLDDLRAVRPSMQVIGWFVDYVEDRRIGHLRSMASAIDALYVTTGGEPLRTLGRELGVPVIGYLPNPVHPALESGCVWERESWDYDLVYCGADRKAPARRQLLEQLVDKLPKVRMAIRGSLDQPPVYGQEYLDLLQRSLCGLNLSKHHDLYWYSSDRIAQLTGNGLCTLSQRIPGFEELYGEDEVVYFDSEAELVDKIHYLAEHPAEAAVIGRRGWQKAHNTFNVDRICRYMLEGVEGTFSEDYLWLSSYFRL</sequence>
<organism evidence="3 4">
    <name type="scientific">Marinobacter persicus</name>
    <dbReference type="NCBI Taxonomy" id="930118"/>
    <lineage>
        <taxon>Bacteria</taxon>
        <taxon>Pseudomonadati</taxon>
        <taxon>Pseudomonadota</taxon>
        <taxon>Gammaproteobacteria</taxon>
        <taxon>Pseudomonadales</taxon>
        <taxon>Marinobacteraceae</taxon>
        <taxon>Marinobacter</taxon>
    </lineage>
</organism>
<evidence type="ECO:0000313" key="5">
    <source>
        <dbReference type="Proteomes" id="UP000239648"/>
    </source>
</evidence>
<evidence type="ECO:0000313" key="3">
    <source>
        <dbReference type="EMBL" id="PPK53805.1"/>
    </source>
</evidence>
<keyword evidence="3" id="KW-0808">Transferase</keyword>
<gene>
    <name evidence="3" type="ORF">B0H24_102433</name>
    <name evidence="2" type="ORF">BY455_10933</name>
</gene>
<feature type="domain" description="Spore protein YkvP/CgeB glycosyl transferase-like" evidence="1">
    <location>
        <begin position="196"/>
        <end position="330"/>
    </location>
</feature>